<dbReference type="InterPro" id="IPR052930">
    <property type="entry name" value="TA_antitoxin_MntA"/>
</dbReference>
<dbReference type="SUPFAM" id="SSF81301">
    <property type="entry name" value="Nucleotidyltransferase"/>
    <property type="match status" value="1"/>
</dbReference>
<organism evidence="2 3">
    <name type="scientific">Mesobacillus subterraneus</name>
    <dbReference type="NCBI Taxonomy" id="285983"/>
    <lineage>
        <taxon>Bacteria</taxon>
        <taxon>Bacillati</taxon>
        <taxon>Bacillota</taxon>
        <taxon>Bacilli</taxon>
        <taxon>Bacillales</taxon>
        <taxon>Bacillaceae</taxon>
        <taxon>Mesobacillus</taxon>
    </lineage>
</organism>
<dbReference type="Gene3D" id="3.30.460.10">
    <property type="entry name" value="Beta Polymerase, domain 2"/>
    <property type="match status" value="1"/>
</dbReference>
<feature type="domain" description="Polymerase beta nucleotidyltransferase" evidence="1">
    <location>
        <begin position="9"/>
        <end position="99"/>
    </location>
</feature>
<dbReference type="EMBL" id="JXIQ01000073">
    <property type="protein sequence ID" value="KIY22325.1"/>
    <property type="molecule type" value="Genomic_DNA"/>
</dbReference>
<protein>
    <submittedName>
        <fullName evidence="2">DNA polymerase subunit beta</fullName>
    </submittedName>
</protein>
<proteinExistence type="predicted"/>
<evidence type="ECO:0000313" key="3">
    <source>
        <dbReference type="Proteomes" id="UP000032512"/>
    </source>
</evidence>
<dbReference type="PATRIC" id="fig|285983.3.peg.358"/>
<evidence type="ECO:0000313" key="2">
    <source>
        <dbReference type="EMBL" id="KIY22325.1"/>
    </source>
</evidence>
<dbReference type="InterPro" id="IPR041633">
    <property type="entry name" value="Polbeta"/>
</dbReference>
<dbReference type="CDD" id="cd05403">
    <property type="entry name" value="NT_KNTase_like"/>
    <property type="match status" value="1"/>
</dbReference>
<dbReference type="PANTHER" id="PTHR43852">
    <property type="entry name" value="NUCLEOTIDYLTRANSFERASE"/>
    <property type="match status" value="1"/>
</dbReference>
<name>A0A0D6ZAG6_9BACI</name>
<gene>
    <name evidence="2" type="ORF">UB32_09175</name>
</gene>
<accession>A0A0D6ZAG6</accession>
<dbReference type="PANTHER" id="PTHR43852:SF2">
    <property type="entry name" value="PROTEIN ADENYLYLTRANSFERASE MNTA"/>
    <property type="match status" value="1"/>
</dbReference>
<dbReference type="AlphaFoldDB" id="A0A0D6ZAG6"/>
<reference evidence="2 3" key="1">
    <citation type="submission" date="2015-01" db="EMBL/GenBank/DDBJ databases">
        <title>Draft genome sequences of the supercritical CO2 tolerant bacteria Bacillus subterraneus MITOT1 and Bacillus cereus MIT0214.</title>
        <authorList>
            <person name="Peet K.C."/>
            <person name="Thompson J.R."/>
        </authorList>
    </citation>
    <scope>NUCLEOTIDE SEQUENCE [LARGE SCALE GENOMIC DNA]</scope>
    <source>
        <strain evidence="2 3">MITOT1</strain>
    </source>
</reference>
<keyword evidence="3" id="KW-1185">Reference proteome</keyword>
<evidence type="ECO:0000259" key="1">
    <source>
        <dbReference type="Pfam" id="PF18765"/>
    </source>
</evidence>
<dbReference type="InterPro" id="IPR043519">
    <property type="entry name" value="NT_sf"/>
</dbReference>
<dbReference type="Proteomes" id="UP000032512">
    <property type="component" value="Unassembled WGS sequence"/>
</dbReference>
<comment type="caution">
    <text evidence="2">The sequence shown here is derived from an EMBL/GenBank/DDBJ whole genome shotgun (WGS) entry which is preliminary data.</text>
</comment>
<dbReference type="RefSeq" id="WP_044393120.1">
    <property type="nucleotide sequence ID" value="NZ_JXIQ01000073.1"/>
</dbReference>
<dbReference type="Pfam" id="PF18765">
    <property type="entry name" value="Polbeta"/>
    <property type="match status" value="1"/>
</dbReference>
<dbReference type="NCBIfam" id="NF047752">
    <property type="entry name" value="MntA_antitoxin"/>
    <property type="match status" value="1"/>
</dbReference>
<dbReference type="OrthoDB" id="9816197at2"/>
<sequence length="135" mass="15585">MSEKLEQIIIDVLVEKLSPYLIILFGSTVNGYTHSDSDIDIAFLNDRKNFDKYELFMIAQELAAKLNRDIDLIDLNQSSTVFQAQIIQTGKAIYCTDKQKKANFELKAFKMYAKLNEERSVILKKIYESGSIYEK</sequence>